<dbReference type="InterPro" id="IPR011990">
    <property type="entry name" value="TPR-like_helical_dom_sf"/>
</dbReference>
<evidence type="ECO:0000313" key="3">
    <source>
        <dbReference type="Proteomes" id="UP000001887"/>
    </source>
</evidence>
<organism evidence="2 3">
    <name type="scientific">Pirellula staleyi (strain ATCC 27377 / DSM 6068 / ICPB 4128)</name>
    <name type="common">Pirella staleyi</name>
    <dbReference type="NCBI Taxonomy" id="530564"/>
    <lineage>
        <taxon>Bacteria</taxon>
        <taxon>Pseudomonadati</taxon>
        <taxon>Planctomycetota</taxon>
        <taxon>Planctomycetia</taxon>
        <taxon>Pirellulales</taxon>
        <taxon>Pirellulaceae</taxon>
        <taxon>Pirellula</taxon>
    </lineage>
</organism>
<gene>
    <name evidence="2" type="ordered locus">Psta_0977</name>
</gene>
<dbReference type="eggNOG" id="COG0457">
    <property type="taxonomic scope" value="Bacteria"/>
</dbReference>
<dbReference type="SMART" id="SM00028">
    <property type="entry name" value="TPR"/>
    <property type="match status" value="2"/>
</dbReference>
<dbReference type="Proteomes" id="UP000001887">
    <property type="component" value="Chromosome"/>
</dbReference>
<reference evidence="2 3" key="1">
    <citation type="journal article" date="2009" name="Stand. Genomic Sci.">
        <title>Complete genome sequence of Pirellula staleyi type strain (ATCC 27377).</title>
        <authorList>
            <person name="Clum A."/>
            <person name="Tindall B.J."/>
            <person name="Sikorski J."/>
            <person name="Ivanova N."/>
            <person name="Mavrommatis K."/>
            <person name="Lucas S."/>
            <person name="Glavina del Rio T."/>
            <person name="Nolan M."/>
            <person name="Chen F."/>
            <person name="Tice H."/>
            <person name="Pitluck S."/>
            <person name="Cheng J.F."/>
            <person name="Chertkov O."/>
            <person name="Brettin T."/>
            <person name="Han C."/>
            <person name="Detter J.C."/>
            <person name="Kuske C."/>
            <person name="Bruce D."/>
            <person name="Goodwin L."/>
            <person name="Ovchinikova G."/>
            <person name="Pati A."/>
            <person name="Mikhailova N."/>
            <person name="Chen A."/>
            <person name="Palaniappan K."/>
            <person name="Land M."/>
            <person name="Hauser L."/>
            <person name="Chang Y.J."/>
            <person name="Jeffries C.D."/>
            <person name="Chain P."/>
            <person name="Rohde M."/>
            <person name="Goker M."/>
            <person name="Bristow J."/>
            <person name="Eisen J.A."/>
            <person name="Markowitz V."/>
            <person name="Hugenholtz P."/>
            <person name="Kyrpides N.C."/>
            <person name="Klenk H.P."/>
            <person name="Lapidus A."/>
        </authorList>
    </citation>
    <scope>NUCLEOTIDE SEQUENCE [LARGE SCALE GENOMIC DNA]</scope>
    <source>
        <strain evidence="3">ATCC 27377 / DSM 6068 / ICPB 4128</strain>
    </source>
</reference>
<dbReference type="AlphaFoldDB" id="D2R7G5"/>
<dbReference type="KEGG" id="psl:Psta_0977"/>
<dbReference type="Gene3D" id="1.25.40.10">
    <property type="entry name" value="Tetratricopeptide repeat domain"/>
    <property type="match status" value="1"/>
</dbReference>
<accession>D2R7G5</accession>
<dbReference type="SUPFAM" id="SSF48452">
    <property type="entry name" value="TPR-like"/>
    <property type="match status" value="1"/>
</dbReference>
<proteinExistence type="predicted"/>
<evidence type="ECO:0000256" key="1">
    <source>
        <dbReference type="PROSITE-ProRule" id="PRU00339"/>
    </source>
</evidence>
<sequence>MPLDIFAILRKLPRVTICRSPHSAGAITMVVREPRAELLPHAWCGGVALRGVMVGLALVIGGVMSGWLAPVASAEEQPAPAAGPLTIIDGALIASGHRDPCARATLVERFASLAEAARAEQPLLASNGQPLPPADVALKLLQQLHQQLLVGRYDAKTSDIQATIDRGDFNCVSATILLVALARSQQVELEVISLKGHVLARLKHDPAVLLETTIKPQSQLISLPMTLASRGDASAGKSGLVAGESSAAEEAETKLWRTLTDDQLIAKIHYNQAIMHLADGRYERALVSLKISRQLDPDDQDALENQLATFNNWGLQLVREGEFETSLTRIHEGLAIAPRYAPLLANELHVIRAWVLKLSSEGKTEQALAILRAGAARRPDEPLFTIGIEQLSTPTPAQQ</sequence>
<name>D2R7G5_PIRSD</name>
<protein>
    <submittedName>
        <fullName evidence="2">Tetratricopeptide TPR_2 repeat protein</fullName>
    </submittedName>
</protein>
<dbReference type="EMBL" id="CP001848">
    <property type="protein sequence ID" value="ADB15661.1"/>
    <property type="molecule type" value="Genomic_DNA"/>
</dbReference>
<keyword evidence="3" id="KW-1185">Reference proteome</keyword>
<dbReference type="STRING" id="530564.Psta_0977"/>
<dbReference type="HOGENOM" id="CLU_690488_0_0_0"/>
<feature type="repeat" description="TPR" evidence="1">
    <location>
        <begin position="266"/>
        <end position="299"/>
    </location>
</feature>
<dbReference type="PROSITE" id="PS50005">
    <property type="entry name" value="TPR"/>
    <property type="match status" value="1"/>
</dbReference>
<dbReference type="InterPro" id="IPR019734">
    <property type="entry name" value="TPR_rpt"/>
</dbReference>
<keyword evidence="1" id="KW-0802">TPR repeat</keyword>
<evidence type="ECO:0000313" key="2">
    <source>
        <dbReference type="EMBL" id="ADB15661.1"/>
    </source>
</evidence>